<dbReference type="RefSeq" id="WP_320321080.1">
    <property type="nucleotide sequence ID" value="NZ_JAVIIP010000010.1"/>
</dbReference>
<evidence type="ECO:0000256" key="3">
    <source>
        <dbReference type="ARBA" id="ARBA00022723"/>
    </source>
</evidence>
<proteinExistence type="inferred from homology"/>
<gene>
    <name evidence="6" type="ORF">RFM23_19225</name>
</gene>
<keyword evidence="7" id="KW-1185">Reference proteome</keyword>
<comment type="cofactor">
    <cofactor evidence="1">
        <name>Mg(2+)</name>
        <dbReference type="ChEBI" id="CHEBI:18420"/>
    </cofactor>
</comment>
<dbReference type="EMBL" id="JAVIIP010000010">
    <property type="protein sequence ID" value="MDX8539756.1"/>
    <property type="molecule type" value="Genomic_DNA"/>
</dbReference>
<dbReference type="PANTHER" id="PTHR32308">
    <property type="entry name" value="LYASE BETA SUBUNIT, PUTATIVE (AFU_ORTHOLOGUE AFUA_4G13030)-RELATED"/>
    <property type="match status" value="1"/>
</dbReference>
<evidence type="ECO:0000313" key="6">
    <source>
        <dbReference type="EMBL" id="MDX8539756.1"/>
    </source>
</evidence>
<keyword evidence="3" id="KW-0479">Metal-binding</keyword>
<organism evidence="6 7">
    <name type="scientific">Mesorhizobium abyssinicae</name>
    <dbReference type="NCBI Taxonomy" id="1209958"/>
    <lineage>
        <taxon>Bacteria</taxon>
        <taxon>Pseudomonadati</taxon>
        <taxon>Pseudomonadota</taxon>
        <taxon>Alphaproteobacteria</taxon>
        <taxon>Hyphomicrobiales</taxon>
        <taxon>Phyllobacteriaceae</taxon>
        <taxon>Mesorhizobium</taxon>
    </lineage>
</organism>
<evidence type="ECO:0000256" key="1">
    <source>
        <dbReference type="ARBA" id="ARBA00001946"/>
    </source>
</evidence>
<name>A0ABU5AR68_9HYPH</name>
<dbReference type="Pfam" id="PF03328">
    <property type="entry name" value="HpcH_HpaI"/>
    <property type="match status" value="1"/>
</dbReference>
<dbReference type="PIRSF" id="PIRSF015582">
    <property type="entry name" value="Cit_lyase_B"/>
    <property type="match status" value="1"/>
</dbReference>
<dbReference type="GO" id="GO:0016829">
    <property type="term" value="F:lyase activity"/>
    <property type="evidence" value="ECO:0007669"/>
    <property type="project" value="UniProtKB-KW"/>
</dbReference>
<dbReference type="PANTHER" id="PTHR32308:SF10">
    <property type="entry name" value="CITRATE LYASE SUBUNIT BETA"/>
    <property type="match status" value="1"/>
</dbReference>
<accession>A0ABU5AR68</accession>
<keyword evidence="6" id="KW-0456">Lyase</keyword>
<dbReference type="Proteomes" id="UP001276564">
    <property type="component" value="Unassembled WGS sequence"/>
</dbReference>
<dbReference type="InterPro" id="IPR005000">
    <property type="entry name" value="Aldolase/citrate-lyase_domain"/>
</dbReference>
<dbReference type="Gene3D" id="3.20.20.60">
    <property type="entry name" value="Phosphoenolpyruvate-binding domains"/>
    <property type="match status" value="1"/>
</dbReference>
<feature type="domain" description="HpcH/HpaI aldolase/citrate lyase" evidence="5">
    <location>
        <begin position="8"/>
        <end position="226"/>
    </location>
</feature>
<evidence type="ECO:0000256" key="4">
    <source>
        <dbReference type="ARBA" id="ARBA00022842"/>
    </source>
</evidence>
<sequence>MQTYRPRRSVLYIPASNDRALAKLATLACDAVIIDLEDAVPPADKVAVREKLAGILTERPNRRCEMIVRVNALGTEWGIDDVLAAAKGEADGILLSKVVTPREVLEAGDLLDDNFAPDTVKLWAMVETPKALLNIGALAELGRDPASQFTCFVAGTNDLVKETGVLATPDRRYLMPWLMQLVLAARAGGLDVLDGVFNDFRDADGFARECVEAAAMGFDGKSLIHPAQIEAANRAFAPAPEALAQARAVKAAFGLPENAGKGVIALDGKMVERLHLAQAEKLLAKAAAIGA</sequence>
<dbReference type="InterPro" id="IPR040442">
    <property type="entry name" value="Pyrv_kinase-like_dom_sf"/>
</dbReference>
<comment type="similarity">
    <text evidence="2">Belongs to the HpcH/HpaI aldolase family.</text>
</comment>
<keyword evidence="4" id="KW-0460">Magnesium</keyword>
<evidence type="ECO:0000313" key="7">
    <source>
        <dbReference type="Proteomes" id="UP001276564"/>
    </source>
</evidence>
<dbReference type="InterPro" id="IPR015813">
    <property type="entry name" value="Pyrv/PenolPyrv_kinase-like_dom"/>
</dbReference>
<evidence type="ECO:0000259" key="5">
    <source>
        <dbReference type="Pfam" id="PF03328"/>
    </source>
</evidence>
<reference evidence="6 7" key="1">
    <citation type="submission" date="2023-08" db="EMBL/GenBank/DDBJ databases">
        <title>Implementing the SeqCode for naming new Mesorhizobium species isolated from Vachellia karroo root nodules.</title>
        <authorList>
            <person name="Van Lill M."/>
        </authorList>
    </citation>
    <scope>NUCLEOTIDE SEQUENCE [LARGE SCALE GENOMIC DNA]</scope>
    <source>
        <strain evidence="6 7">VK4B</strain>
    </source>
</reference>
<dbReference type="InterPro" id="IPR011206">
    <property type="entry name" value="Citrate_lyase_beta/mcl1/mcl2"/>
</dbReference>
<protein>
    <submittedName>
        <fullName evidence="6">CoA ester lyase</fullName>
    </submittedName>
</protein>
<evidence type="ECO:0000256" key="2">
    <source>
        <dbReference type="ARBA" id="ARBA00005568"/>
    </source>
</evidence>
<comment type="caution">
    <text evidence="6">The sequence shown here is derived from an EMBL/GenBank/DDBJ whole genome shotgun (WGS) entry which is preliminary data.</text>
</comment>
<dbReference type="SUPFAM" id="SSF51621">
    <property type="entry name" value="Phosphoenolpyruvate/pyruvate domain"/>
    <property type="match status" value="1"/>
</dbReference>